<comment type="caution">
    <text evidence="2">The sequence shown here is derived from an EMBL/GenBank/DDBJ whole genome shotgun (WGS) entry which is preliminary data.</text>
</comment>
<feature type="compositionally biased region" description="Basic and acidic residues" evidence="1">
    <location>
        <begin position="45"/>
        <end position="60"/>
    </location>
</feature>
<sequence length="111" mass="12800">MFARNGVGLEWDVRKWKSEMDKMVKCMGPSEWRNKIQQKSTSEGYKGKEAPVEQQSDRPKDPLKRLLFNISKQPLCLLPTLFRRCPELSILRPVSGEILGHCSIKIISLRS</sequence>
<name>A0A5B7E7A7_PORTR</name>
<dbReference type="Proteomes" id="UP000324222">
    <property type="component" value="Unassembled WGS sequence"/>
</dbReference>
<evidence type="ECO:0000313" key="2">
    <source>
        <dbReference type="EMBL" id="MPC29225.1"/>
    </source>
</evidence>
<accession>A0A5B7E7A7</accession>
<dbReference type="AlphaFoldDB" id="A0A5B7E7A7"/>
<organism evidence="2 3">
    <name type="scientific">Portunus trituberculatus</name>
    <name type="common">Swimming crab</name>
    <name type="synonym">Neptunus trituberculatus</name>
    <dbReference type="NCBI Taxonomy" id="210409"/>
    <lineage>
        <taxon>Eukaryota</taxon>
        <taxon>Metazoa</taxon>
        <taxon>Ecdysozoa</taxon>
        <taxon>Arthropoda</taxon>
        <taxon>Crustacea</taxon>
        <taxon>Multicrustacea</taxon>
        <taxon>Malacostraca</taxon>
        <taxon>Eumalacostraca</taxon>
        <taxon>Eucarida</taxon>
        <taxon>Decapoda</taxon>
        <taxon>Pleocyemata</taxon>
        <taxon>Brachyura</taxon>
        <taxon>Eubrachyura</taxon>
        <taxon>Portunoidea</taxon>
        <taxon>Portunidae</taxon>
        <taxon>Portuninae</taxon>
        <taxon>Portunus</taxon>
    </lineage>
</organism>
<keyword evidence="3" id="KW-1185">Reference proteome</keyword>
<protein>
    <submittedName>
        <fullName evidence="2">Uncharacterized protein</fullName>
    </submittedName>
</protein>
<evidence type="ECO:0000256" key="1">
    <source>
        <dbReference type="SAM" id="MobiDB-lite"/>
    </source>
</evidence>
<gene>
    <name evidence="2" type="ORF">E2C01_022447</name>
</gene>
<evidence type="ECO:0000313" key="3">
    <source>
        <dbReference type="Proteomes" id="UP000324222"/>
    </source>
</evidence>
<dbReference type="EMBL" id="VSRR010002037">
    <property type="protein sequence ID" value="MPC29225.1"/>
    <property type="molecule type" value="Genomic_DNA"/>
</dbReference>
<feature type="region of interest" description="Disordered" evidence="1">
    <location>
        <begin position="37"/>
        <end position="60"/>
    </location>
</feature>
<proteinExistence type="predicted"/>
<reference evidence="2 3" key="1">
    <citation type="submission" date="2019-05" db="EMBL/GenBank/DDBJ databases">
        <title>Another draft genome of Portunus trituberculatus and its Hox gene families provides insights of decapod evolution.</title>
        <authorList>
            <person name="Jeong J.-H."/>
            <person name="Song I."/>
            <person name="Kim S."/>
            <person name="Choi T."/>
            <person name="Kim D."/>
            <person name="Ryu S."/>
            <person name="Kim W."/>
        </authorList>
    </citation>
    <scope>NUCLEOTIDE SEQUENCE [LARGE SCALE GENOMIC DNA]</scope>
    <source>
        <tissue evidence="2">Muscle</tissue>
    </source>
</reference>